<dbReference type="InterPro" id="IPR002364">
    <property type="entry name" value="Quin_OxRdtase/zeta-crystal_CS"/>
</dbReference>
<sequence length="326" mass="34177">MRALHLHTYEGPGALRLAEAPDPEPDEDGVVIDVRSIGINYPDLLITTGAYQMKPPLPFVPGSEVAGVISHAPASSGWSVGDRVAAFVWSGGYAERTYVPLNAVLRLPDDMDFSTGAATIINYHTVHFALSRRGRLERGETLLVLGAAGGIGSAAVQVGKALGAHVIGGVASEEQADAARDAGADEVVVLTEGFSAKVRELTDARGVDVVLDPLGDWLFGEAIRAIAPEGRILVVGFAAGAIPQLGINRLLLKNISAVGVAWGAFLDLDRDLMAHAGSEIAQMHRAGMLRPLVSASYTFDQIPEALEQLSKGAIRGKAVVDLPDPA</sequence>
<dbReference type="InterPro" id="IPR013149">
    <property type="entry name" value="ADH-like_C"/>
</dbReference>
<evidence type="ECO:0000313" key="2">
    <source>
        <dbReference type="EMBL" id="SFI49782.1"/>
    </source>
</evidence>
<dbReference type="CDD" id="cd08241">
    <property type="entry name" value="QOR1"/>
    <property type="match status" value="1"/>
</dbReference>
<organism evidence="2 3">
    <name type="scientific">Nocardioides psychrotolerans</name>
    <dbReference type="NCBI Taxonomy" id="1005945"/>
    <lineage>
        <taxon>Bacteria</taxon>
        <taxon>Bacillati</taxon>
        <taxon>Actinomycetota</taxon>
        <taxon>Actinomycetes</taxon>
        <taxon>Propionibacteriales</taxon>
        <taxon>Nocardioidaceae</taxon>
        <taxon>Nocardioides</taxon>
    </lineage>
</organism>
<dbReference type="AlphaFoldDB" id="A0A1I3IPE5"/>
<dbReference type="PANTHER" id="PTHR43677">
    <property type="entry name" value="SHORT-CHAIN DEHYDROGENASE/REDUCTASE"/>
    <property type="match status" value="1"/>
</dbReference>
<accession>A0A1I3IPE5</accession>
<dbReference type="InterPro" id="IPR020843">
    <property type="entry name" value="ER"/>
</dbReference>
<proteinExistence type="predicted"/>
<dbReference type="InterPro" id="IPR013154">
    <property type="entry name" value="ADH-like_N"/>
</dbReference>
<dbReference type="STRING" id="1005945.SAMN05216561_10998"/>
<dbReference type="PANTHER" id="PTHR43677:SF4">
    <property type="entry name" value="QUINONE OXIDOREDUCTASE-LIKE PROTEIN 2"/>
    <property type="match status" value="1"/>
</dbReference>
<dbReference type="InterPro" id="IPR051397">
    <property type="entry name" value="Zn-ADH-like_protein"/>
</dbReference>
<dbReference type="PROSITE" id="PS01162">
    <property type="entry name" value="QOR_ZETA_CRYSTAL"/>
    <property type="match status" value="1"/>
</dbReference>
<dbReference type="Pfam" id="PF08240">
    <property type="entry name" value="ADH_N"/>
    <property type="match status" value="1"/>
</dbReference>
<protein>
    <submittedName>
        <fullName evidence="2">NADPH2:quinone reductase</fullName>
    </submittedName>
</protein>
<dbReference type="SUPFAM" id="SSF51735">
    <property type="entry name" value="NAD(P)-binding Rossmann-fold domains"/>
    <property type="match status" value="1"/>
</dbReference>
<reference evidence="2 3" key="1">
    <citation type="submission" date="2016-10" db="EMBL/GenBank/DDBJ databases">
        <authorList>
            <person name="de Groot N.N."/>
        </authorList>
    </citation>
    <scope>NUCLEOTIDE SEQUENCE [LARGE SCALE GENOMIC DNA]</scope>
    <source>
        <strain evidence="2 3">CGMCC 1.11156</strain>
    </source>
</reference>
<dbReference type="Gene3D" id="3.40.50.720">
    <property type="entry name" value="NAD(P)-binding Rossmann-like Domain"/>
    <property type="match status" value="1"/>
</dbReference>
<dbReference type="GO" id="GO:0016491">
    <property type="term" value="F:oxidoreductase activity"/>
    <property type="evidence" value="ECO:0007669"/>
    <property type="project" value="InterPro"/>
</dbReference>
<dbReference type="Gene3D" id="3.90.180.10">
    <property type="entry name" value="Medium-chain alcohol dehydrogenases, catalytic domain"/>
    <property type="match status" value="1"/>
</dbReference>
<dbReference type="Proteomes" id="UP000198649">
    <property type="component" value="Unassembled WGS sequence"/>
</dbReference>
<dbReference type="GO" id="GO:0008270">
    <property type="term" value="F:zinc ion binding"/>
    <property type="evidence" value="ECO:0007669"/>
    <property type="project" value="InterPro"/>
</dbReference>
<keyword evidence="3" id="KW-1185">Reference proteome</keyword>
<dbReference type="SUPFAM" id="SSF50129">
    <property type="entry name" value="GroES-like"/>
    <property type="match status" value="1"/>
</dbReference>
<evidence type="ECO:0000259" key="1">
    <source>
        <dbReference type="SMART" id="SM00829"/>
    </source>
</evidence>
<evidence type="ECO:0000313" key="3">
    <source>
        <dbReference type="Proteomes" id="UP000198649"/>
    </source>
</evidence>
<feature type="domain" description="Enoyl reductase (ER)" evidence="1">
    <location>
        <begin position="11"/>
        <end position="320"/>
    </location>
</feature>
<name>A0A1I3IPE5_9ACTN</name>
<dbReference type="Pfam" id="PF00107">
    <property type="entry name" value="ADH_zinc_N"/>
    <property type="match status" value="1"/>
</dbReference>
<dbReference type="InterPro" id="IPR011032">
    <property type="entry name" value="GroES-like_sf"/>
</dbReference>
<gene>
    <name evidence="2" type="ORF">SAMN05216561_10998</name>
</gene>
<dbReference type="EMBL" id="FOQG01000009">
    <property type="protein sequence ID" value="SFI49782.1"/>
    <property type="molecule type" value="Genomic_DNA"/>
</dbReference>
<dbReference type="RefSeq" id="WP_091113790.1">
    <property type="nucleotide sequence ID" value="NZ_BKAF01000011.1"/>
</dbReference>
<dbReference type="SMART" id="SM00829">
    <property type="entry name" value="PKS_ER"/>
    <property type="match status" value="1"/>
</dbReference>
<dbReference type="OrthoDB" id="4190732at2"/>
<dbReference type="InterPro" id="IPR036291">
    <property type="entry name" value="NAD(P)-bd_dom_sf"/>
</dbReference>